<feature type="chain" id="PRO_5037172822" evidence="11">
    <location>
        <begin position="28"/>
        <end position="794"/>
    </location>
</feature>
<evidence type="ECO:0000256" key="8">
    <source>
        <dbReference type="ARBA" id="ARBA00022833"/>
    </source>
</evidence>
<evidence type="ECO:0000256" key="10">
    <source>
        <dbReference type="SAM" id="MobiDB-lite"/>
    </source>
</evidence>
<dbReference type="GO" id="GO:0008237">
    <property type="term" value="F:metallopeptidase activity"/>
    <property type="evidence" value="ECO:0007669"/>
    <property type="project" value="UniProtKB-KW"/>
</dbReference>
<keyword evidence="6 11" id="KW-0732">Signal</keyword>
<protein>
    <submittedName>
        <fullName evidence="14">Protease</fullName>
    </submittedName>
</protein>
<keyword evidence="15" id="KW-1185">Reference proteome</keyword>
<evidence type="ECO:0000256" key="7">
    <source>
        <dbReference type="ARBA" id="ARBA00022801"/>
    </source>
</evidence>
<dbReference type="Gene3D" id="2.60.120.260">
    <property type="entry name" value="Galactose-binding domain-like"/>
    <property type="match status" value="1"/>
</dbReference>
<evidence type="ECO:0000256" key="2">
    <source>
        <dbReference type="ARBA" id="ARBA00004613"/>
    </source>
</evidence>
<dbReference type="GO" id="GO:0005576">
    <property type="term" value="C:extracellular region"/>
    <property type="evidence" value="ECO:0007669"/>
    <property type="project" value="UniProtKB-SubCell"/>
</dbReference>
<evidence type="ECO:0000259" key="13">
    <source>
        <dbReference type="Pfam" id="PF20774"/>
    </source>
</evidence>
<evidence type="ECO:0000256" key="1">
    <source>
        <dbReference type="ARBA" id="ARBA00001947"/>
    </source>
</evidence>
<evidence type="ECO:0000256" key="4">
    <source>
        <dbReference type="ARBA" id="ARBA00022670"/>
    </source>
</evidence>
<dbReference type="Gene3D" id="3.40.390.10">
    <property type="entry name" value="Collagenase (Catalytic Domain)"/>
    <property type="match status" value="1"/>
</dbReference>
<evidence type="ECO:0000313" key="15">
    <source>
        <dbReference type="Proteomes" id="UP000647172"/>
    </source>
</evidence>
<feature type="region of interest" description="Disordered" evidence="10">
    <location>
        <begin position="27"/>
        <end position="49"/>
    </location>
</feature>
<feature type="signal peptide" evidence="11">
    <location>
        <begin position="1"/>
        <end position="27"/>
    </location>
</feature>
<dbReference type="PIRSF" id="PIRSF007519">
    <property type="entry name" value="Protease_InhA"/>
    <property type="match status" value="1"/>
</dbReference>
<dbReference type="GO" id="GO:0046872">
    <property type="term" value="F:metal ion binding"/>
    <property type="evidence" value="ECO:0007669"/>
    <property type="project" value="UniProtKB-KW"/>
</dbReference>
<keyword evidence="9" id="KW-0482">Metalloprotease</keyword>
<keyword evidence="5" id="KW-0479">Metal-binding</keyword>
<keyword evidence="4 14" id="KW-0645">Protease</keyword>
<evidence type="ECO:0000313" key="14">
    <source>
        <dbReference type="EMBL" id="GIE51956.1"/>
    </source>
</evidence>
<comment type="caution">
    <text evidence="14">The sequence shown here is derived from an EMBL/GenBank/DDBJ whole genome shotgun (WGS) entry which is preliminary data.</text>
</comment>
<evidence type="ECO:0000259" key="12">
    <source>
        <dbReference type="Pfam" id="PF05547"/>
    </source>
</evidence>
<comment type="cofactor">
    <cofactor evidence="1">
        <name>Zn(2+)</name>
        <dbReference type="ChEBI" id="CHEBI:29105"/>
    </cofactor>
</comment>
<gene>
    <name evidence="14" type="ORF">Ani05nite_54900</name>
</gene>
<evidence type="ECO:0000256" key="9">
    <source>
        <dbReference type="ARBA" id="ARBA00023049"/>
    </source>
</evidence>
<comment type="subcellular location">
    <subcellularLocation>
        <location evidence="2">Secreted</location>
    </subcellularLocation>
</comment>
<dbReference type="Pfam" id="PF20773">
    <property type="entry name" value="InhA-like_MAM"/>
    <property type="match status" value="1"/>
</dbReference>
<evidence type="ECO:0000256" key="6">
    <source>
        <dbReference type="ARBA" id="ARBA00022729"/>
    </source>
</evidence>
<keyword evidence="8" id="KW-0862">Zinc</keyword>
<feature type="domain" description="Immune inhibitor A-like metallopeptidase VEG" evidence="13">
    <location>
        <begin position="628"/>
        <end position="785"/>
    </location>
</feature>
<dbReference type="PANTHER" id="PTHR13062:SF12">
    <property type="entry name" value="ALPHA-2-MACROGLOBULIN DOMAIN-CONTAINING PROTEIN"/>
    <property type="match status" value="1"/>
</dbReference>
<evidence type="ECO:0000256" key="5">
    <source>
        <dbReference type="ARBA" id="ARBA00022723"/>
    </source>
</evidence>
<keyword evidence="3" id="KW-0964">Secreted</keyword>
<dbReference type="Proteomes" id="UP000647172">
    <property type="component" value="Unassembled WGS sequence"/>
</dbReference>
<keyword evidence="7" id="KW-0378">Hydrolase</keyword>
<dbReference type="Pfam" id="PF05547">
    <property type="entry name" value="Peptidase_M6"/>
    <property type="match status" value="1"/>
</dbReference>
<evidence type="ECO:0000256" key="11">
    <source>
        <dbReference type="SAM" id="SignalP"/>
    </source>
</evidence>
<name>A0A919JJZ4_9ACTN</name>
<dbReference type="InterPro" id="IPR024079">
    <property type="entry name" value="MetalloPept_cat_dom_sf"/>
</dbReference>
<dbReference type="InterPro" id="IPR012300">
    <property type="entry name" value="Pept_M6_InhA"/>
</dbReference>
<dbReference type="InterPro" id="IPR048665">
    <property type="entry name" value="InhA-like_VEG"/>
</dbReference>
<dbReference type="EMBL" id="BOMQ01000063">
    <property type="protein sequence ID" value="GIE51956.1"/>
    <property type="molecule type" value="Genomic_DNA"/>
</dbReference>
<dbReference type="Pfam" id="PF20774">
    <property type="entry name" value="InhA-like_VEG"/>
    <property type="match status" value="1"/>
</dbReference>
<dbReference type="AlphaFoldDB" id="A0A919JJZ4"/>
<reference evidence="14" key="1">
    <citation type="submission" date="2021-01" db="EMBL/GenBank/DDBJ databases">
        <title>Whole genome shotgun sequence of Actinoplanes nipponensis NBRC 14063.</title>
        <authorList>
            <person name="Komaki H."/>
            <person name="Tamura T."/>
        </authorList>
    </citation>
    <scope>NUCLEOTIDE SEQUENCE</scope>
    <source>
        <strain evidence="14">NBRC 14063</strain>
    </source>
</reference>
<evidence type="ECO:0000256" key="3">
    <source>
        <dbReference type="ARBA" id="ARBA00022525"/>
    </source>
</evidence>
<dbReference type="InterPro" id="IPR008757">
    <property type="entry name" value="Peptidase_M6-like_domain"/>
</dbReference>
<sequence length="794" mass="86067">MRKVVVGLLGAAMVSSVGISLPAAAMAAPPVDPAPKSASKKAPVDELPNPFEDKRRELREAAINGILKGTVKTQQRGGSTVAKLGKTRGGGETNRKVARAGQDQYVELSNERTDKIFVILAEFGNERHPNYPDVDSDPATPGPTTFEGPLHNKIPAPDRTKDNTTVWQPDYNQAHYEELYFGKGKGVESLKTYYETQSSGRYSVDGEVSDWVKVKYNEARYGRDCDITGACTDTNMWALVTDAANQWVADQKAAGRTDAQIKADMASYDQWDRYDFDGDGDFNEPDGYIDHFQIVHAGGDQSDGDPQQGEDAIWAHRWYAYNTSAGVTGPATNKAGGTQIGDTGIWIGDYTVQPENGGLSVFAHEYGHDLGLPDDYDTSGGSNNNSEFWTLMAQSRLSGAGEPLGTRPGDLGAWNKLQLGWLDYETVVAGQKKTLNLGPQEYNTNKAQAAVVVLPDKEVTTDLGAPFAGTKQYFSGNDDNLNTTLTKSVDLTGATAASFDLKGRYNIEEGYDYLYFEASTDGATWTALNGTVDGAPLGVDGAVPPRPALSGDGGPAWKNISIPLTAYLGKKVQVRLHYITDGGFSAGGFFGDDLTFTVNGAATDVDGAEGTPTWTAAGFSVEGSSITAEYDNFYIAGNRTYTSYDRYLKTGPYNFGWASTKPDWVEHFSYQQGLLISYNDTSVADNNVNVHPGQGRNLIIDSHPAPSYNLDGTPWRSRIQLYDAPFSTKKADSFTLHINGKASYIRGQAGQPTFDDTKKYFYDEIPWAGVKLPAVGVKIKIVKQTGTTLKVKFS</sequence>
<dbReference type="NCBIfam" id="TIGR03296">
    <property type="entry name" value="M6dom_TIGR03296"/>
    <property type="match status" value="1"/>
</dbReference>
<dbReference type="SUPFAM" id="SSF55486">
    <property type="entry name" value="Metalloproteases ('zincins'), catalytic domain"/>
    <property type="match status" value="1"/>
</dbReference>
<dbReference type="GO" id="GO:0006508">
    <property type="term" value="P:proteolysis"/>
    <property type="evidence" value="ECO:0007669"/>
    <property type="project" value="UniProtKB-KW"/>
</dbReference>
<dbReference type="PANTHER" id="PTHR13062">
    <property type="entry name" value="COLLAGENASE"/>
    <property type="match status" value="1"/>
</dbReference>
<accession>A0A919JJZ4</accession>
<feature type="domain" description="Peptidase M6-like" evidence="12">
    <location>
        <begin position="104"/>
        <end position="416"/>
    </location>
</feature>
<organism evidence="14 15">
    <name type="scientific">Actinoplanes nipponensis</name>
    <dbReference type="NCBI Taxonomy" id="135950"/>
    <lineage>
        <taxon>Bacteria</taxon>
        <taxon>Bacillati</taxon>
        <taxon>Actinomycetota</taxon>
        <taxon>Actinomycetes</taxon>
        <taxon>Micromonosporales</taxon>
        <taxon>Micromonosporaceae</taxon>
        <taxon>Actinoplanes</taxon>
    </lineage>
</organism>
<proteinExistence type="predicted"/>